<dbReference type="AlphaFoldDB" id="A0AAV4CE19"/>
<keyword evidence="1" id="KW-0472">Membrane</keyword>
<reference evidence="2 3" key="1">
    <citation type="journal article" date="2021" name="Elife">
        <title>Chloroplast acquisition without the gene transfer in kleptoplastic sea slugs, Plakobranchus ocellatus.</title>
        <authorList>
            <person name="Maeda T."/>
            <person name="Takahashi S."/>
            <person name="Yoshida T."/>
            <person name="Shimamura S."/>
            <person name="Takaki Y."/>
            <person name="Nagai Y."/>
            <person name="Toyoda A."/>
            <person name="Suzuki Y."/>
            <person name="Arimoto A."/>
            <person name="Ishii H."/>
            <person name="Satoh N."/>
            <person name="Nishiyama T."/>
            <person name="Hasebe M."/>
            <person name="Maruyama T."/>
            <person name="Minagawa J."/>
            <person name="Obokata J."/>
            <person name="Shigenobu S."/>
        </authorList>
    </citation>
    <scope>NUCLEOTIDE SEQUENCE [LARGE SCALE GENOMIC DNA]</scope>
</reference>
<evidence type="ECO:0000256" key="1">
    <source>
        <dbReference type="SAM" id="Phobius"/>
    </source>
</evidence>
<dbReference type="EMBL" id="BLXT01006265">
    <property type="protein sequence ID" value="GFO30889.1"/>
    <property type="molecule type" value="Genomic_DNA"/>
</dbReference>
<sequence>MNKCNKATCIEDPGRAVCNTTVPSPSGRKKSCRTITATAPGVHSSPGQTRVFRAVFAPLLLAAFFPTIWVKGLNTLLKFFTSVSFYFIHGRKKISQNIKARSSIYTKSDKIIQIKTCSPLPGKHSTRSGRKWPYGSSFDKLQFSALGSALGARSALEPRTSRWTLLSYTSIIRQMGIGGSVARKNTTAVIFCREFSSFLHQYHRTGGHGWHSGKETRFTTCSNILSRVRTRHQCRA</sequence>
<dbReference type="Proteomes" id="UP000735302">
    <property type="component" value="Unassembled WGS sequence"/>
</dbReference>
<proteinExistence type="predicted"/>
<gene>
    <name evidence="2" type="ORF">PoB_005739400</name>
</gene>
<protein>
    <submittedName>
        <fullName evidence="2">Uncharacterized protein</fullName>
    </submittedName>
</protein>
<accession>A0AAV4CE19</accession>
<evidence type="ECO:0000313" key="2">
    <source>
        <dbReference type="EMBL" id="GFO30889.1"/>
    </source>
</evidence>
<feature type="transmembrane region" description="Helical" evidence="1">
    <location>
        <begin position="51"/>
        <end position="70"/>
    </location>
</feature>
<keyword evidence="1" id="KW-1133">Transmembrane helix</keyword>
<evidence type="ECO:0000313" key="3">
    <source>
        <dbReference type="Proteomes" id="UP000735302"/>
    </source>
</evidence>
<keyword evidence="1" id="KW-0812">Transmembrane</keyword>
<keyword evidence="3" id="KW-1185">Reference proteome</keyword>
<organism evidence="2 3">
    <name type="scientific">Plakobranchus ocellatus</name>
    <dbReference type="NCBI Taxonomy" id="259542"/>
    <lineage>
        <taxon>Eukaryota</taxon>
        <taxon>Metazoa</taxon>
        <taxon>Spiralia</taxon>
        <taxon>Lophotrochozoa</taxon>
        <taxon>Mollusca</taxon>
        <taxon>Gastropoda</taxon>
        <taxon>Heterobranchia</taxon>
        <taxon>Euthyneura</taxon>
        <taxon>Panpulmonata</taxon>
        <taxon>Sacoglossa</taxon>
        <taxon>Placobranchoidea</taxon>
        <taxon>Plakobranchidae</taxon>
        <taxon>Plakobranchus</taxon>
    </lineage>
</organism>
<name>A0AAV4CE19_9GAST</name>
<comment type="caution">
    <text evidence="2">The sequence shown here is derived from an EMBL/GenBank/DDBJ whole genome shotgun (WGS) entry which is preliminary data.</text>
</comment>